<feature type="transmembrane region" description="Helical" evidence="5">
    <location>
        <begin position="119"/>
        <end position="139"/>
    </location>
</feature>
<evidence type="ECO:0000256" key="2">
    <source>
        <dbReference type="ARBA" id="ARBA00022692"/>
    </source>
</evidence>
<dbReference type="GO" id="GO:0016020">
    <property type="term" value="C:membrane"/>
    <property type="evidence" value="ECO:0007669"/>
    <property type="project" value="UniProtKB-SubCell"/>
</dbReference>
<evidence type="ECO:0000256" key="1">
    <source>
        <dbReference type="ARBA" id="ARBA00004141"/>
    </source>
</evidence>
<evidence type="ECO:0000256" key="5">
    <source>
        <dbReference type="SAM" id="Phobius"/>
    </source>
</evidence>
<keyword evidence="3 5" id="KW-1133">Transmembrane helix</keyword>
<dbReference type="AlphaFoldDB" id="A0A9N9CST4"/>
<protein>
    <submittedName>
        <fullName evidence="6">1129_t:CDS:1</fullName>
    </submittedName>
</protein>
<keyword evidence="2 5" id="KW-0812">Transmembrane</keyword>
<name>A0A9N9CST4_9GLOM</name>
<feature type="transmembrane region" description="Helical" evidence="5">
    <location>
        <begin position="78"/>
        <end position="99"/>
    </location>
</feature>
<evidence type="ECO:0000256" key="3">
    <source>
        <dbReference type="ARBA" id="ARBA00022989"/>
    </source>
</evidence>
<dbReference type="InterPro" id="IPR003689">
    <property type="entry name" value="ZIP"/>
</dbReference>
<evidence type="ECO:0000313" key="6">
    <source>
        <dbReference type="EMBL" id="CAG8613785.1"/>
    </source>
</evidence>
<dbReference type="Proteomes" id="UP000789831">
    <property type="component" value="Unassembled WGS sequence"/>
</dbReference>
<feature type="transmembrane region" description="Helical" evidence="5">
    <location>
        <begin position="309"/>
        <end position="328"/>
    </location>
</feature>
<evidence type="ECO:0000256" key="4">
    <source>
        <dbReference type="ARBA" id="ARBA00023136"/>
    </source>
</evidence>
<comment type="caution">
    <text evidence="6">The sequence shown here is derived from an EMBL/GenBank/DDBJ whole genome shotgun (WGS) entry which is preliminary data.</text>
</comment>
<dbReference type="PANTHER" id="PTHR11040:SF205">
    <property type="entry name" value="ZINC TRANSPORTER ZUPT"/>
    <property type="match status" value="1"/>
</dbReference>
<feature type="transmembrane region" description="Helical" evidence="5">
    <location>
        <begin position="34"/>
        <end position="57"/>
    </location>
</feature>
<dbReference type="PANTHER" id="PTHR11040">
    <property type="entry name" value="ZINC/IRON TRANSPORTER"/>
    <property type="match status" value="1"/>
</dbReference>
<keyword evidence="7" id="KW-1185">Reference proteome</keyword>
<dbReference type="EMBL" id="CAJVPL010002560">
    <property type="protein sequence ID" value="CAG8613785.1"/>
    <property type="molecule type" value="Genomic_DNA"/>
</dbReference>
<organism evidence="6 7">
    <name type="scientific">Ambispora gerdemannii</name>
    <dbReference type="NCBI Taxonomy" id="144530"/>
    <lineage>
        <taxon>Eukaryota</taxon>
        <taxon>Fungi</taxon>
        <taxon>Fungi incertae sedis</taxon>
        <taxon>Mucoromycota</taxon>
        <taxon>Glomeromycotina</taxon>
        <taxon>Glomeromycetes</taxon>
        <taxon>Archaeosporales</taxon>
        <taxon>Ambisporaceae</taxon>
        <taxon>Ambispora</taxon>
    </lineage>
</organism>
<accession>A0A9N9CST4</accession>
<feature type="transmembrane region" description="Helical" evidence="5">
    <location>
        <begin position="274"/>
        <end position="303"/>
    </location>
</feature>
<sequence length="362" mass="39385">MLYAGDDEDSGTTDNVPSVYLPESHSGSLATGNIGLGFGLTAIAAAACAIGSLAPFLDYLFPFLPFLQNFRITQSKGFLAGSLSLASGILLNLALGDLFPEGVSSLGHSKLFPMKWSRMIATAVFIFTTTLLITAKYFIRKRFGIKHHHQQYSCSCDTNLVDTKESVYNISGDNNEKIDHQNHVVVVDQSNKASCIIHNGHEDKALEAKRLKSLGIQIAVALAIHNFPEGLATFATTIASARIGVVFAIALALHKFPEGLIIALPIYYATGSRWKAFAISATVGVFSQMLGAVFGYVLFVTYWNEAVTGFLFSIVTGILLFTILHSMLPLAHSYDPENRYCTIWTFVGIFFFGIVNSIFDLA</sequence>
<evidence type="ECO:0000313" key="7">
    <source>
        <dbReference type="Proteomes" id="UP000789831"/>
    </source>
</evidence>
<dbReference type="Pfam" id="PF02535">
    <property type="entry name" value="Zip"/>
    <property type="match status" value="1"/>
</dbReference>
<feature type="transmembrane region" description="Helical" evidence="5">
    <location>
        <begin position="340"/>
        <end position="359"/>
    </location>
</feature>
<proteinExistence type="predicted"/>
<gene>
    <name evidence="6" type="ORF">AGERDE_LOCUS9726</name>
</gene>
<dbReference type="GO" id="GO:0005385">
    <property type="term" value="F:zinc ion transmembrane transporter activity"/>
    <property type="evidence" value="ECO:0007669"/>
    <property type="project" value="TreeGrafter"/>
</dbReference>
<keyword evidence="4 5" id="KW-0472">Membrane</keyword>
<comment type="subcellular location">
    <subcellularLocation>
        <location evidence="1">Membrane</location>
        <topology evidence="1">Multi-pass membrane protein</topology>
    </subcellularLocation>
</comment>
<dbReference type="OrthoDB" id="262547at2759"/>
<reference evidence="6" key="1">
    <citation type="submission" date="2021-06" db="EMBL/GenBank/DDBJ databases">
        <authorList>
            <person name="Kallberg Y."/>
            <person name="Tangrot J."/>
            <person name="Rosling A."/>
        </authorList>
    </citation>
    <scope>NUCLEOTIDE SEQUENCE</scope>
    <source>
        <strain evidence="6">MT106</strain>
    </source>
</reference>